<accession>A0A0L0NPN5</accession>
<dbReference type="Proteomes" id="UP000037122">
    <property type="component" value="Unassembled WGS sequence"/>
</dbReference>
<dbReference type="AlphaFoldDB" id="A0A0L0NPN5"/>
<protein>
    <submittedName>
        <fullName evidence="1">Uncharacterized protein</fullName>
    </submittedName>
</protein>
<evidence type="ECO:0000313" key="1">
    <source>
        <dbReference type="EMBL" id="KND95989.1"/>
    </source>
</evidence>
<evidence type="ECO:0000313" key="2">
    <source>
        <dbReference type="Proteomes" id="UP000037122"/>
    </source>
</evidence>
<dbReference type="VEuPathDB" id="FungiDB:QG37_07702"/>
<reference evidence="2" key="1">
    <citation type="journal article" date="2015" name="BMC Genomics">
        <title>Draft genome of a commonly misdiagnosed multidrug resistant pathogen Candida auris.</title>
        <authorList>
            <person name="Chatterjee S."/>
            <person name="Alampalli S.V."/>
            <person name="Nageshan R.K."/>
            <person name="Chettiar S.T."/>
            <person name="Joshi S."/>
            <person name="Tatu U.S."/>
        </authorList>
    </citation>
    <scope>NUCLEOTIDE SEQUENCE [LARGE SCALE GENOMIC DNA]</scope>
    <source>
        <strain evidence="2">6684</strain>
    </source>
</reference>
<sequence>MAVISLLLGTEFEVHIAPGVIANTSAARATFVHKGSQIHEEPLIT</sequence>
<comment type="caution">
    <text evidence="1">The sequence shown here is derived from an EMBL/GenBank/DDBJ whole genome shotgun (WGS) entry which is preliminary data.</text>
</comment>
<dbReference type="EMBL" id="LGST01000062">
    <property type="protein sequence ID" value="KND95989.1"/>
    <property type="molecule type" value="Genomic_DNA"/>
</dbReference>
<name>A0A0L0NPN5_CANAR</name>
<organism evidence="1 2">
    <name type="scientific">Candidozyma auris</name>
    <name type="common">Yeast</name>
    <name type="synonym">Candida auris</name>
    <dbReference type="NCBI Taxonomy" id="498019"/>
    <lineage>
        <taxon>Eukaryota</taxon>
        <taxon>Fungi</taxon>
        <taxon>Dikarya</taxon>
        <taxon>Ascomycota</taxon>
        <taxon>Saccharomycotina</taxon>
        <taxon>Pichiomycetes</taxon>
        <taxon>Metschnikowiaceae</taxon>
        <taxon>Candidozyma</taxon>
    </lineage>
</organism>
<proteinExistence type="predicted"/>
<gene>
    <name evidence="1" type="ORF">QG37_07702</name>
</gene>